<proteinExistence type="predicted"/>
<accession>A0A183D8J1</accession>
<evidence type="ECO:0000256" key="1">
    <source>
        <dbReference type="SAM" id="Phobius"/>
    </source>
</evidence>
<evidence type="ECO:0000313" key="4">
    <source>
        <dbReference type="WBParaSite" id="GPUH_0000503901-mRNA-1"/>
    </source>
</evidence>
<gene>
    <name evidence="2" type="ORF">GPUH_LOCUS5036</name>
</gene>
<name>A0A183D8J1_9BILA</name>
<dbReference type="AlphaFoldDB" id="A0A183D8J1"/>
<feature type="transmembrane region" description="Helical" evidence="1">
    <location>
        <begin position="50"/>
        <end position="71"/>
    </location>
</feature>
<keyword evidence="3" id="KW-1185">Reference proteome</keyword>
<protein>
    <submittedName>
        <fullName evidence="4">Transmembrane protein</fullName>
    </submittedName>
</protein>
<sequence length="74" mass="8307">MHTSVINISLQSLRSGRDQTVRLFFKKRLCVLNVDIYLGSRVLNAALETIAVAVVLSAIVTLDWVTFVAFIRDQ</sequence>
<reference evidence="2 3" key="2">
    <citation type="submission" date="2018-11" db="EMBL/GenBank/DDBJ databases">
        <authorList>
            <consortium name="Pathogen Informatics"/>
        </authorList>
    </citation>
    <scope>NUCLEOTIDE SEQUENCE [LARGE SCALE GENOMIC DNA]</scope>
</reference>
<evidence type="ECO:0000313" key="2">
    <source>
        <dbReference type="EMBL" id="VDK48697.1"/>
    </source>
</evidence>
<keyword evidence="1" id="KW-1133">Transmembrane helix</keyword>
<keyword evidence="1" id="KW-0812">Transmembrane</keyword>
<evidence type="ECO:0000313" key="3">
    <source>
        <dbReference type="Proteomes" id="UP000271098"/>
    </source>
</evidence>
<reference evidence="4" key="1">
    <citation type="submission" date="2016-06" db="UniProtKB">
        <authorList>
            <consortium name="WormBaseParasite"/>
        </authorList>
    </citation>
    <scope>IDENTIFICATION</scope>
</reference>
<dbReference type="WBParaSite" id="GPUH_0000503901-mRNA-1">
    <property type="protein sequence ID" value="GPUH_0000503901-mRNA-1"/>
    <property type="gene ID" value="GPUH_0000503901"/>
</dbReference>
<keyword evidence="1" id="KW-0472">Membrane</keyword>
<dbReference type="EMBL" id="UYRT01010158">
    <property type="protein sequence ID" value="VDK48697.1"/>
    <property type="molecule type" value="Genomic_DNA"/>
</dbReference>
<dbReference type="Proteomes" id="UP000271098">
    <property type="component" value="Unassembled WGS sequence"/>
</dbReference>
<organism evidence="4">
    <name type="scientific">Gongylonema pulchrum</name>
    <dbReference type="NCBI Taxonomy" id="637853"/>
    <lineage>
        <taxon>Eukaryota</taxon>
        <taxon>Metazoa</taxon>
        <taxon>Ecdysozoa</taxon>
        <taxon>Nematoda</taxon>
        <taxon>Chromadorea</taxon>
        <taxon>Rhabditida</taxon>
        <taxon>Spirurina</taxon>
        <taxon>Spiruromorpha</taxon>
        <taxon>Spiruroidea</taxon>
        <taxon>Gongylonematidae</taxon>
        <taxon>Gongylonema</taxon>
    </lineage>
</organism>